<sequence length="50" mass="5629">MFLIMQRGVRPVKPFDFVEFGGPLTATYLQTRAGDDDARLHTCTTWVVLG</sequence>
<reference evidence="2" key="1">
    <citation type="journal article" date="2019" name="Int. J. Syst. Evol. Microbiol.">
        <title>The Global Catalogue of Microorganisms (GCM) 10K type strain sequencing project: providing services to taxonomists for standard genome sequencing and annotation.</title>
        <authorList>
            <consortium name="The Broad Institute Genomics Platform"/>
            <consortium name="The Broad Institute Genome Sequencing Center for Infectious Disease"/>
            <person name="Wu L."/>
            <person name="Ma J."/>
        </authorList>
    </citation>
    <scope>NUCLEOTIDE SEQUENCE [LARGE SCALE GENOMIC DNA]</scope>
    <source>
        <strain evidence="2">JCM 9095</strain>
    </source>
</reference>
<keyword evidence="2" id="KW-1185">Reference proteome</keyword>
<accession>A0ABP6Q0Y9</accession>
<proteinExistence type="predicted"/>
<protein>
    <submittedName>
        <fullName evidence="1">Uncharacterized protein</fullName>
    </submittedName>
</protein>
<comment type="caution">
    <text evidence="1">The sequence shown here is derived from an EMBL/GenBank/DDBJ whole genome shotgun (WGS) entry which is preliminary data.</text>
</comment>
<dbReference type="Proteomes" id="UP001501866">
    <property type="component" value="Unassembled WGS sequence"/>
</dbReference>
<evidence type="ECO:0000313" key="2">
    <source>
        <dbReference type="Proteomes" id="UP001501866"/>
    </source>
</evidence>
<dbReference type="EMBL" id="BAAAUH010000059">
    <property type="protein sequence ID" value="GAA3198531.1"/>
    <property type="molecule type" value="Genomic_DNA"/>
</dbReference>
<evidence type="ECO:0000313" key="1">
    <source>
        <dbReference type="EMBL" id="GAA3198531.1"/>
    </source>
</evidence>
<organism evidence="1 2">
    <name type="scientific">Streptomyces virens</name>
    <dbReference type="NCBI Taxonomy" id="285572"/>
    <lineage>
        <taxon>Bacteria</taxon>
        <taxon>Bacillati</taxon>
        <taxon>Actinomycetota</taxon>
        <taxon>Actinomycetes</taxon>
        <taxon>Kitasatosporales</taxon>
        <taxon>Streptomycetaceae</taxon>
        <taxon>Streptomyces</taxon>
    </lineage>
</organism>
<gene>
    <name evidence="1" type="ORF">GCM10010451_56270</name>
</gene>
<name>A0ABP6Q0Y9_9ACTN</name>